<keyword evidence="4" id="KW-1185">Reference proteome</keyword>
<dbReference type="EMBL" id="CP144918">
    <property type="protein sequence ID" value="WWA48250.1"/>
    <property type="molecule type" value="Genomic_DNA"/>
</dbReference>
<dbReference type="Proteomes" id="UP001335183">
    <property type="component" value="Chromosome"/>
</dbReference>
<evidence type="ECO:0000256" key="2">
    <source>
        <dbReference type="SAM" id="SignalP"/>
    </source>
</evidence>
<evidence type="ECO:0008006" key="5">
    <source>
        <dbReference type="Google" id="ProtNLM"/>
    </source>
</evidence>
<keyword evidence="2" id="KW-0732">Signal</keyword>
<feature type="region of interest" description="Disordered" evidence="1">
    <location>
        <begin position="21"/>
        <end position="54"/>
    </location>
</feature>
<name>A0ABZ2D5D0_9SPHN</name>
<feature type="compositionally biased region" description="Low complexity" evidence="1">
    <location>
        <begin position="21"/>
        <end position="31"/>
    </location>
</feature>
<reference evidence="3 4" key="1">
    <citation type="submission" date="2024-02" db="EMBL/GenBank/DDBJ databases">
        <title>The whole genome sequence of five bacterial samples isolated from Abu Dhabi Sabkha-shore region.</title>
        <authorList>
            <person name="Sudalaimuthuasari N."/>
            <person name="Sarfraz B."/>
            <person name="Tuyisabe J.D."/>
            <person name="Mugisha Ntwali L.D.M."/>
            <person name="Ali A.I.A.A."/>
            <person name="Almansoori S.Z.A."/>
            <person name="Alajami H.S.A."/>
            <person name="Almeqbaali A.A.S."/>
            <person name="Kundu B."/>
            <person name="Saeed E.E."/>
            <person name="Sukumarinath V."/>
            <person name="Mishra A.K."/>
            <person name="Hazzouri K.M."/>
            <person name="Almaskari R."/>
            <person name="Sharma A.K."/>
            <person name="Amiri K.M.A."/>
        </authorList>
    </citation>
    <scope>NUCLEOTIDE SEQUENCE [LARGE SCALE GENOMIC DNA]</scope>
    <source>
        <strain evidence="4">kcgeb_sd</strain>
    </source>
</reference>
<feature type="chain" id="PRO_5046252679" description="Lipoprotein" evidence="2">
    <location>
        <begin position="26"/>
        <end position="166"/>
    </location>
</feature>
<accession>A0ABZ2D5D0</accession>
<dbReference type="RefSeq" id="WP_338447135.1">
    <property type="nucleotide sequence ID" value="NZ_CP144918.1"/>
</dbReference>
<gene>
    <name evidence="3" type="ORF">V5F89_04925</name>
</gene>
<evidence type="ECO:0000313" key="3">
    <source>
        <dbReference type="EMBL" id="WWA48250.1"/>
    </source>
</evidence>
<evidence type="ECO:0000313" key="4">
    <source>
        <dbReference type="Proteomes" id="UP001335183"/>
    </source>
</evidence>
<dbReference type="PROSITE" id="PS51257">
    <property type="entry name" value="PROKAR_LIPOPROTEIN"/>
    <property type="match status" value="1"/>
</dbReference>
<sequence>MRPISFLAALPALALAACGAPDDNADTPTPDGTEDAMPVEPDGGIGDGATPPGADAAGGIPTALHGRWGLVAADCTSTRGDAKGLTEVNGEAVTFYESRATLGDVAERDGDSIRATFAFTGEGMEWTRDMALEAADGGEALIRTEYGEDAMPEPLRYIACPAEGDA</sequence>
<proteinExistence type="predicted"/>
<feature type="signal peptide" evidence="2">
    <location>
        <begin position="1"/>
        <end position="25"/>
    </location>
</feature>
<protein>
    <recommendedName>
        <fullName evidence="5">Lipoprotein</fullName>
    </recommendedName>
</protein>
<organism evidence="3 4">
    <name type="scientific">Pelagerythrobacter marensis</name>
    <dbReference type="NCBI Taxonomy" id="543877"/>
    <lineage>
        <taxon>Bacteria</taxon>
        <taxon>Pseudomonadati</taxon>
        <taxon>Pseudomonadota</taxon>
        <taxon>Alphaproteobacteria</taxon>
        <taxon>Sphingomonadales</taxon>
        <taxon>Erythrobacteraceae</taxon>
        <taxon>Pelagerythrobacter</taxon>
    </lineage>
</organism>
<evidence type="ECO:0000256" key="1">
    <source>
        <dbReference type="SAM" id="MobiDB-lite"/>
    </source>
</evidence>